<sequence length="101" mass="10858">MGEKQKQNKEKRLVTSLQAFCVCLLPLSVSICTCHVTSLFSHSHSHFSLLTPHGRAVSVSGMGVPGVSVGGRLICLASRSESESESESEPARPSHPWRASI</sequence>
<proteinExistence type="predicted"/>
<evidence type="ECO:0000256" key="1">
    <source>
        <dbReference type="SAM" id="MobiDB-lite"/>
    </source>
</evidence>
<dbReference type="RefSeq" id="XP_018749977.1">
    <property type="nucleotide sequence ID" value="XM_018904771.1"/>
</dbReference>
<accession>W7LYP3</accession>
<dbReference type="AlphaFoldDB" id="W7LYP3"/>
<organism evidence="2 3">
    <name type="scientific">Gibberella moniliformis (strain M3125 / FGSC 7600)</name>
    <name type="common">Maize ear and stalk rot fungus</name>
    <name type="synonym">Fusarium verticillioides</name>
    <dbReference type="NCBI Taxonomy" id="334819"/>
    <lineage>
        <taxon>Eukaryota</taxon>
        <taxon>Fungi</taxon>
        <taxon>Dikarya</taxon>
        <taxon>Ascomycota</taxon>
        <taxon>Pezizomycotina</taxon>
        <taxon>Sordariomycetes</taxon>
        <taxon>Hypocreomycetidae</taxon>
        <taxon>Hypocreales</taxon>
        <taxon>Nectriaceae</taxon>
        <taxon>Fusarium</taxon>
        <taxon>Fusarium fujikuroi species complex</taxon>
    </lineage>
</organism>
<dbReference type="EMBL" id="DS022247">
    <property type="protein sequence ID" value="EWG43786.1"/>
    <property type="molecule type" value="Genomic_DNA"/>
</dbReference>
<name>W7LYP3_GIBM7</name>
<keyword evidence="3" id="KW-1185">Reference proteome</keyword>
<feature type="region of interest" description="Disordered" evidence="1">
    <location>
        <begin position="79"/>
        <end position="101"/>
    </location>
</feature>
<evidence type="ECO:0000313" key="2">
    <source>
        <dbReference type="EMBL" id="EWG43786.1"/>
    </source>
</evidence>
<dbReference type="KEGG" id="fvr:FVEG_15595"/>
<protein>
    <submittedName>
        <fullName evidence="2">Uncharacterized protein</fullName>
    </submittedName>
</protein>
<dbReference type="Proteomes" id="UP000009096">
    <property type="component" value="Chromosome 3"/>
</dbReference>
<evidence type="ECO:0000313" key="3">
    <source>
        <dbReference type="Proteomes" id="UP000009096"/>
    </source>
</evidence>
<gene>
    <name evidence="2" type="ORF">FVEG_15595</name>
</gene>
<dbReference type="VEuPathDB" id="FungiDB:FVEG_15595"/>
<dbReference type="GeneID" id="30072471"/>
<reference evidence="2 3" key="1">
    <citation type="journal article" date="2010" name="Nature">
        <title>Comparative genomics reveals mobile pathogenicity chromosomes in Fusarium.</title>
        <authorList>
            <person name="Ma L.J."/>
            <person name="van der Does H.C."/>
            <person name="Borkovich K.A."/>
            <person name="Coleman J.J."/>
            <person name="Daboussi M.J."/>
            <person name="Di Pietro A."/>
            <person name="Dufresne M."/>
            <person name="Freitag M."/>
            <person name="Grabherr M."/>
            <person name="Henrissat B."/>
            <person name="Houterman P.M."/>
            <person name="Kang S."/>
            <person name="Shim W.B."/>
            <person name="Woloshuk C."/>
            <person name="Xie X."/>
            <person name="Xu J.R."/>
            <person name="Antoniw J."/>
            <person name="Baker S.E."/>
            <person name="Bluhm B.H."/>
            <person name="Breakspear A."/>
            <person name="Brown D.W."/>
            <person name="Butchko R.A."/>
            <person name="Chapman S."/>
            <person name="Coulson R."/>
            <person name="Coutinho P.M."/>
            <person name="Danchin E.G."/>
            <person name="Diener A."/>
            <person name="Gale L.R."/>
            <person name="Gardiner D.M."/>
            <person name="Goff S."/>
            <person name="Hammond-Kosack K.E."/>
            <person name="Hilburn K."/>
            <person name="Hua-Van A."/>
            <person name="Jonkers W."/>
            <person name="Kazan K."/>
            <person name="Kodira C.D."/>
            <person name="Koehrsen M."/>
            <person name="Kumar L."/>
            <person name="Lee Y.H."/>
            <person name="Li L."/>
            <person name="Manners J.M."/>
            <person name="Miranda-Saavedra D."/>
            <person name="Mukherjee M."/>
            <person name="Park G."/>
            <person name="Park J."/>
            <person name="Park S.Y."/>
            <person name="Proctor R.H."/>
            <person name="Regev A."/>
            <person name="Ruiz-Roldan M.C."/>
            <person name="Sain D."/>
            <person name="Sakthikumar S."/>
            <person name="Sykes S."/>
            <person name="Schwartz D.C."/>
            <person name="Turgeon B.G."/>
            <person name="Wapinski I."/>
            <person name="Yoder O."/>
            <person name="Young S."/>
            <person name="Zeng Q."/>
            <person name="Zhou S."/>
            <person name="Galagan J."/>
            <person name="Cuomo C.A."/>
            <person name="Kistler H.C."/>
            <person name="Rep M."/>
        </authorList>
    </citation>
    <scope>NUCLEOTIDE SEQUENCE [LARGE SCALE GENOMIC DNA]</scope>
    <source>
        <strain evidence="3">M3125 / FGSC 7600</strain>
    </source>
</reference>